<name>A0A7G9Z5C5_9EURY</name>
<dbReference type="EMBL" id="MT631615">
    <property type="protein sequence ID" value="QNO55459.1"/>
    <property type="molecule type" value="Genomic_DNA"/>
</dbReference>
<proteinExistence type="predicted"/>
<organism evidence="1">
    <name type="scientific">Candidatus Methanophaga sp. ANME-1 ERB7</name>
    <dbReference type="NCBI Taxonomy" id="2759913"/>
    <lineage>
        <taxon>Archaea</taxon>
        <taxon>Methanobacteriati</taxon>
        <taxon>Methanobacteriota</taxon>
        <taxon>Stenosarchaea group</taxon>
        <taxon>Methanomicrobia</taxon>
        <taxon>Candidatus Methanophagales</taxon>
        <taxon>Candidatus Methanophagaceae</taxon>
        <taxon>Candidatus Methanophaga</taxon>
    </lineage>
</organism>
<sequence>MYVVYVNHPNIKAIVHDTDCGKYTNRRRDRTHNRYWSDFEPFEEAWN</sequence>
<gene>
    <name evidence="1" type="ORF">DEIOECNE_00009</name>
</gene>
<dbReference type="AlphaFoldDB" id="A0A7G9Z5C5"/>
<accession>A0A7G9Z5C5</accession>
<reference evidence="1" key="1">
    <citation type="submission" date="2020-06" db="EMBL/GenBank/DDBJ databases">
        <title>Unique genomic features of the anaerobic methanotrophic archaea.</title>
        <authorList>
            <person name="Chadwick G.L."/>
            <person name="Skennerton C.T."/>
            <person name="Laso-Perez R."/>
            <person name="Leu A.O."/>
            <person name="Speth D.R."/>
            <person name="Yu H."/>
            <person name="Morgan-Lang C."/>
            <person name="Hatzenpichler R."/>
            <person name="Goudeau D."/>
            <person name="Malmstrom R."/>
            <person name="Brazelton W.J."/>
            <person name="Woyke T."/>
            <person name="Hallam S.J."/>
            <person name="Tyson G.W."/>
            <person name="Wegener G."/>
            <person name="Boetius A."/>
            <person name="Orphan V."/>
        </authorList>
    </citation>
    <scope>NUCLEOTIDE SEQUENCE</scope>
</reference>
<evidence type="ECO:0000313" key="1">
    <source>
        <dbReference type="EMBL" id="QNO55459.1"/>
    </source>
</evidence>
<protein>
    <submittedName>
        <fullName evidence="1">Uncharacterized protein</fullName>
    </submittedName>
</protein>